<dbReference type="Proteomes" id="UP000193244">
    <property type="component" value="Unassembled WGS sequence"/>
</dbReference>
<dbReference type="STRING" id="150121.SAMN06296010_2060"/>
<dbReference type="PANTHER" id="PTHR11895">
    <property type="entry name" value="TRANSAMIDASE"/>
    <property type="match status" value="1"/>
</dbReference>
<evidence type="ECO:0000259" key="2">
    <source>
        <dbReference type="Pfam" id="PF01425"/>
    </source>
</evidence>
<dbReference type="InterPro" id="IPR000120">
    <property type="entry name" value="Amidase"/>
</dbReference>
<dbReference type="PANTHER" id="PTHR11895:SF7">
    <property type="entry name" value="GLUTAMYL-TRNA(GLN) AMIDOTRANSFERASE SUBUNIT A, MITOCHONDRIAL"/>
    <property type="match status" value="1"/>
</dbReference>
<dbReference type="OrthoDB" id="5175573at2"/>
<dbReference type="InterPro" id="IPR036928">
    <property type="entry name" value="AS_sf"/>
</dbReference>
<comment type="similarity">
    <text evidence="1">Belongs to the amidase family.</text>
</comment>
<gene>
    <name evidence="3" type="ORF">SAMN06296010_2060</name>
</gene>
<dbReference type="EMBL" id="FXAY01000003">
    <property type="protein sequence ID" value="SMG35526.1"/>
    <property type="molecule type" value="Genomic_DNA"/>
</dbReference>
<sequence>MTAPHEFSALEQYRFLQRGELGVVELTRHYLDRIEERNGELGAFFTVTVERALERARHVEMHVPRSTRLWGMPFADKDLWRRKGVRTTFGSREFADFVPEASDELPRVLDEAGGVSLGKTATPEFGMTSHSETLIAPPARNPWDLDLGPGGSSGGAAAAVAAGMLPFAPGSDGGGSIRIPAAACGLVGIKPSRGRVPALSGIDALGGLPVAGPIARSIVDAAFLLDGMIGRRGSVIDDHFALRAPGENDGDFLGYAIRGEGRFQIGVCVDSPWSTSHEIVIDPEISTVLADTIALLSELGHGIEEVALDPVPGYGAAFTTVWQAGAAQIRLGSGAPARVGDTDADGRVEPLTRWLRHRGRELTAVQLAEALAELARFERRIIGDFSGFDAVLTPTLALLPRPIDWYDTVDPERNFAQQVVYSPFSSFVNAAGLPAVTVPVGTSSTGLPIGMQLVGRPGGEGILLALARQMERRLRWDERHPPIWA</sequence>
<reference evidence="4" key="1">
    <citation type="submission" date="2017-04" db="EMBL/GenBank/DDBJ databases">
        <authorList>
            <person name="Varghese N."/>
            <person name="Submissions S."/>
        </authorList>
    </citation>
    <scope>NUCLEOTIDE SEQUENCE [LARGE SCALE GENOMIC DNA]</scope>
    <source>
        <strain evidence="4">VKM Ac-2510</strain>
    </source>
</reference>
<feature type="domain" description="Amidase" evidence="2">
    <location>
        <begin position="25"/>
        <end position="464"/>
    </location>
</feature>
<dbReference type="RefSeq" id="WP_085485652.1">
    <property type="nucleotide sequence ID" value="NZ_FXAY01000003.1"/>
</dbReference>
<keyword evidence="4" id="KW-1185">Reference proteome</keyword>
<dbReference type="GO" id="GO:0003824">
    <property type="term" value="F:catalytic activity"/>
    <property type="evidence" value="ECO:0007669"/>
    <property type="project" value="InterPro"/>
</dbReference>
<dbReference type="Gene3D" id="3.90.1300.10">
    <property type="entry name" value="Amidase signature (AS) domain"/>
    <property type="match status" value="1"/>
</dbReference>
<evidence type="ECO:0000313" key="3">
    <source>
        <dbReference type="EMBL" id="SMG35526.1"/>
    </source>
</evidence>
<dbReference type="InterPro" id="IPR023631">
    <property type="entry name" value="Amidase_dom"/>
</dbReference>
<accession>A0A1X7K4J2</accession>
<protein>
    <submittedName>
        <fullName evidence="3">Amidase</fullName>
    </submittedName>
</protein>
<dbReference type="InterPro" id="IPR020556">
    <property type="entry name" value="Amidase_CS"/>
</dbReference>
<dbReference type="Pfam" id="PF01425">
    <property type="entry name" value="Amidase"/>
    <property type="match status" value="1"/>
</dbReference>
<dbReference type="AlphaFoldDB" id="A0A1X7K4J2"/>
<dbReference type="PROSITE" id="PS00571">
    <property type="entry name" value="AMIDASES"/>
    <property type="match status" value="1"/>
</dbReference>
<dbReference type="SUPFAM" id="SSF75304">
    <property type="entry name" value="Amidase signature (AS) enzymes"/>
    <property type="match status" value="1"/>
</dbReference>
<evidence type="ECO:0000313" key="4">
    <source>
        <dbReference type="Proteomes" id="UP000193244"/>
    </source>
</evidence>
<name>A0A1X7K4J2_9MICO</name>
<organism evidence="3 4">
    <name type="scientific">Agreia pratensis</name>
    <dbReference type="NCBI Taxonomy" id="150121"/>
    <lineage>
        <taxon>Bacteria</taxon>
        <taxon>Bacillati</taxon>
        <taxon>Actinomycetota</taxon>
        <taxon>Actinomycetes</taxon>
        <taxon>Micrococcales</taxon>
        <taxon>Microbacteriaceae</taxon>
        <taxon>Agreia</taxon>
    </lineage>
</organism>
<evidence type="ECO:0000256" key="1">
    <source>
        <dbReference type="ARBA" id="ARBA00009199"/>
    </source>
</evidence>
<proteinExistence type="inferred from homology"/>